<evidence type="ECO:0000256" key="6">
    <source>
        <dbReference type="PROSITE-ProRule" id="PRU00433"/>
    </source>
</evidence>
<evidence type="ECO:0000313" key="9">
    <source>
        <dbReference type="EMBL" id="ODS24314.1"/>
    </source>
</evidence>
<dbReference type="InterPro" id="IPR036909">
    <property type="entry name" value="Cyt_c-like_dom_sf"/>
</dbReference>
<name>A0A1D2QS00_9GAMM</name>
<dbReference type="PANTHER" id="PTHR40942">
    <property type="match status" value="1"/>
</dbReference>
<evidence type="ECO:0000259" key="8">
    <source>
        <dbReference type="PROSITE" id="PS51007"/>
    </source>
</evidence>
<dbReference type="Proteomes" id="UP000242502">
    <property type="component" value="Unassembled WGS sequence"/>
</dbReference>
<dbReference type="InterPro" id="IPR002323">
    <property type="entry name" value="Cyt_CIE"/>
</dbReference>
<evidence type="ECO:0000256" key="2">
    <source>
        <dbReference type="ARBA" id="ARBA00022617"/>
    </source>
</evidence>
<evidence type="ECO:0000256" key="7">
    <source>
        <dbReference type="SAM" id="SignalP"/>
    </source>
</evidence>
<dbReference type="GO" id="GO:0009055">
    <property type="term" value="F:electron transfer activity"/>
    <property type="evidence" value="ECO:0007669"/>
    <property type="project" value="InterPro"/>
</dbReference>
<protein>
    <submittedName>
        <fullName evidence="9">Cytochrome C</fullName>
    </submittedName>
</protein>
<evidence type="ECO:0000256" key="5">
    <source>
        <dbReference type="ARBA" id="ARBA00023004"/>
    </source>
</evidence>
<dbReference type="GO" id="GO:0020037">
    <property type="term" value="F:heme binding"/>
    <property type="evidence" value="ECO:0007669"/>
    <property type="project" value="InterPro"/>
</dbReference>
<dbReference type="PRINTS" id="PR00607">
    <property type="entry name" value="CYTCHROMECIE"/>
</dbReference>
<feature type="domain" description="Cytochrome c" evidence="8">
    <location>
        <begin position="54"/>
        <end position="134"/>
    </location>
</feature>
<keyword evidence="4" id="KW-0249">Electron transport</keyword>
<evidence type="ECO:0000256" key="1">
    <source>
        <dbReference type="ARBA" id="ARBA00022448"/>
    </source>
</evidence>
<keyword evidence="7" id="KW-0732">Signal</keyword>
<dbReference type="STRING" id="62101.AB835_04260"/>
<dbReference type="AlphaFoldDB" id="A0A1D2QS00"/>
<dbReference type="InterPro" id="IPR009056">
    <property type="entry name" value="Cyt_c-like_dom"/>
</dbReference>
<proteinExistence type="predicted"/>
<comment type="caution">
    <text evidence="9">The sequence shown here is derived from an EMBL/GenBank/DDBJ whole genome shotgun (WGS) entry which is preliminary data.</text>
</comment>
<feature type="signal peptide" evidence="7">
    <location>
        <begin position="1"/>
        <end position="22"/>
    </location>
</feature>
<dbReference type="Pfam" id="PF13442">
    <property type="entry name" value="Cytochrome_CBB3"/>
    <property type="match status" value="1"/>
</dbReference>
<keyword evidence="5 6" id="KW-0408">Iron</keyword>
<reference evidence="9 10" key="1">
    <citation type="journal article" date="2016" name="Appl. Environ. Microbiol.">
        <title>Lack of Overt Genome Reduction in the Bryostatin-Producing Bryozoan Symbiont "Candidatus Endobugula sertula".</title>
        <authorList>
            <person name="Miller I.J."/>
            <person name="Vanee N."/>
            <person name="Fong S.S."/>
            <person name="Lim-Fong G.E."/>
            <person name="Kwan J.C."/>
        </authorList>
    </citation>
    <scope>NUCLEOTIDE SEQUENCE [LARGE SCALE GENOMIC DNA]</scope>
    <source>
        <strain evidence="9">AB1-4</strain>
    </source>
</reference>
<dbReference type="Gene3D" id="1.10.760.10">
    <property type="entry name" value="Cytochrome c-like domain"/>
    <property type="match status" value="1"/>
</dbReference>
<dbReference type="PANTHER" id="PTHR40942:SF4">
    <property type="entry name" value="CYTOCHROME C5"/>
    <property type="match status" value="1"/>
</dbReference>
<dbReference type="PROSITE" id="PS51007">
    <property type="entry name" value="CYTC"/>
    <property type="match status" value="1"/>
</dbReference>
<evidence type="ECO:0000313" key="10">
    <source>
        <dbReference type="Proteomes" id="UP000242502"/>
    </source>
</evidence>
<evidence type="ECO:0000256" key="4">
    <source>
        <dbReference type="ARBA" id="ARBA00022982"/>
    </source>
</evidence>
<keyword evidence="2 6" id="KW-0349">Heme</keyword>
<dbReference type="GO" id="GO:0005506">
    <property type="term" value="F:iron ion binding"/>
    <property type="evidence" value="ECO:0007669"/>
    <property type="project" value="InterPro"/>
</dbReference>
<sequence>MPKHITLALVSLVLLVSTIAFAAVKDEISARVAPVGSLCMSGDECAAAPIVVASGPRSGEDIYNSKCIACHSSGAAGAPKLGDTGVWAPRIDKGIDELYASVLNGFKGMPAKGLCMDCSDDELKATVDYMVIKSQ</sequence>
<feature type="chain" id="PRO_5008906566" evidence="7">
    <location>
        <begin position="23"/>
        <end position="135"/>
    </location>
</feature>
<keyword evidence="3 6" id="KW-0479">Metal-binding</keyword>
<gene>
    <name evidence="9" type="ORF">AB835_04260</name>
</gene>
<keyword evidence="1" id="KW-0813">Transport</keyword>
<dbReference type="SUPFAM" id="SSF46626">
    <property type="entry name" value="Cytochrome c"/>
    <property type="match status" value="1"/>
</dbReference>
<dbReference type="EMBL" id="MDLC01000011">
    <property type="protein sequence ID" value="ODS24314.1"/>
    <property type="molecule type" value="Genomic_DNA"/>
</dbReference>
<evidence type="ECO:0000256" key="3">
    <source>
        <dbReference type="ARBA" id="ARBA00022723"/>
    </source>
</evidence>
<accession>A0A1D2QS00</accession>
<organism evidence="9 10">
    <name type="scientific">Candidatus Endobugula sertula</name>
    <name type="common">Bugula neritina bacterial symbiont</name>
    <dbReference type="NCBI Taxonomy" id="62101"/>
    <lineage>
        <taxon>Bacteria</taxon>
        <taxon>Pseudomonadati</taxon>
        <taxon>Pseudomonadota</taxon>
        <taxon>Gammaproteobacteria</taxon>
        <taxon>Cellvibrionales</taxon>
        <taxon>Cellvibrionaceae</taxon>
        <taxon>Candidatus Endobugula</taxon>
    </lineage>
</organism>